<name>A0A0V0REL9_9BILA</name>
<evidence type="ECO:0000313" key="2">
    <source>
        <dbReference type="Proteomes" id="UP000054630"/>
    </source>
</evidence>
<dbReference type="OrthoDB" id="10425007at2759"/>
<gene>
    <name evidence="1" type="ORF">T07_10563</name>
</gene>
<dbReference type="AlphaFoldDB" id="A0A0V0REL9"/>
<sequence>MDFAHCEECSDFFKGRIEFSANSGTLHDGLKILDYQRQFVDNIRPGIFSAPLVVEDRPPVVHKSNPWCAAPCASSH</sequence>
<accession>A0A0V0REL9</accession>
<dbReference type="Proteomes" id="UP000054630">
    <property type="component" value="Unassembled WGS sequence"/>
</dbReference>
<organism evidence="1 2">
    <name type="scientific">Trichinella nelsoni</name>
    <dbReference type="NCBI Taxonomy" id="6336"/>
    <lineage>
        <taxon>Eukaryota</taxon>
        <taxon>Metazoa</taxon>
        <taxon>Ecdysozoa</taxon>
        <taxon>Nematoda</taxon>
        <taxon>Enoplea</taxon>
        <taxon>Dorylaimia</taxon>
        <taxon>Trichinellida</taxon>
        <taxon>Trichinellidae</taxon>
        <taxon>Trichinella</taxon>
    </lineage>
</organism>
<reference evidence="1 2" key="1">
    <citation type="submission" date="2015-01" db="EMBL/GenBank/DDBJ databases">
        <title>Evolution of Trichinella species and genotypes.</title>
        <authorList>
            <person name="Korhonen P.K."/>
            <person name="Edoardo P."/>
            <person name="Giuseppe L.R."/>
            <person name="Gasser R.B."/>
        </authorList>
    </citation>
    <scope>NUCLEOTIDE SEQUENCE [LARGE SCALE GENOMIC DNA]</scope>
    <source>
        <strain evidence="1">ISS37</strain>
    </source>
</reference>
<protein>
    <submittedName>
        <fullName evidence="1">Uncharacterized protein</fullName>
    </submittedName>
</protein>
<comment type="caution">
    <text evidence="1">The sequence shown here is derived from an EMBL/GenBank/DDBJ whole genome shotgun (WGS) entry which is preliminary data.</text>
</comment>
<dbReference type="EMBL" id="JYDL01000281">
    <property type="protein sequence ID" value="KRX12730.1"/>
    <property type="molecule type" value="Genomic_DNA"/>
</dbReference>
<evidence type="ECO:0000313" key="1">
    <source>
        <dbReference type="EMBL" id="KRX12730.1"/>
    </source>
</evidence>
<keyword evidence="2" id="KW-1185">Reference proteome</keyword>
<proteinExistence type="predicted"/>